<name>A0A8J7J9B3_9BACT</name>
<gene>
    <name evidence="4" type="ORF">JFN93_17105</name>
</gene>
<dbReference type="InterPro" id="IPR002068">
    <property type="entry name" value="A-crystallin/Hsp20_dom"/>
</dbReference>
<dbReference type="InterPro" id="IPR008978">
    <property type="entry name" value="HSP20-like_chaperone"/>
</dbReference>
<evidence type="ECO:0000256" key="2">
    <source>
        <dbReference type="RuleBase" id="RU003616"/>
    </source>
</evidence>
<comment type="caution">
    <text evidence="4">The sequence shown here is derived from an EMBL/GenBank/DDBJ whole genome shotgun (WGS) entry which is preliminary data.</text>
</comment>
<dbReference type="InterPro" id="IPR031107">
    <property type="entry name" value="Small_HSP"/>
</dbReference>
<dbReference type="PANTHER" id="PTHR11527">
    <property type="entry name" value="HEAT-SHOCK PROTEIN 20 FAMILY MEMBER"/>
    <property type="match status" value="1"/>
</dbReference>
<dbReference type="AlphaFoldDB" id="A0A8J7J9B3"/>
<evidence type="ECO:0000313" key="4">
    <source>
        <dbReference type="EMBL" id="MBJ6726431.1"/>
    </source>
</evidence>
<dbReference type="Proteomes" id="UP000636888">
    <property type="component" value="Unassembled WGS sequence"/>
</dbReference>
<dbReference type="SUPFAM" id="SSF49764">
    <property type="entry name" value="HSP20-like chaperones"/>
    <property type="match status" value="1"/>
</dbReference>
<protein>
    <submittedName>
        <fullName evidence="4">Hsp20/alpha crystallin family protein</fullName>
    </submittedName>
</protein>
<proteinExistence type="inferred from homology"/>
<dbReference type="CDD" id="cd06464">
    <property type="entry name" value="ACD_sHsps-like"/>
    <property type="match status" value="1"/>
</dbReference>
<comment type="similarity">
    <text evidence="1 2">Belongs to the small heat shock protein (HSP20) family.</text>
</comment>
<dbReference type="EMBL" id="JAEMHM010000014">
    <property type="protein sequence ID" value="MBJ6726431.1"/>
    <property type="molecule type" value="Genomic_DNA"/>
</dbReference>
<dbReference type="RefSeq" id="WP_199385347.1">
    <property type="nucleotide sequence ID" value="NZ_JAEMHM010000014.1"/>
</dbReference>
<reference evidence="4" key="1">
    <citation type="submission" date="2020-12" db="EMBL/GenBank/DDBJ databases">
        <title>Geomonas sp. Red875, isolated from river sediment.</title>
        <authorList>
            <person name="Xu Z."/>
            <person name="Zhang Z."/>
            <person name="Masuda Y."/>
            <person name="Itoh H."/>
            <person name="Senoo K."/>
        </authorList>
    </citation>
    <scope>NUCLEOTIDE SEQUENCE</scope>
    <source>
        <strain evidence="4">Red875</strain>
    </source>
</reference>
<feature type="domain" description="SHSP" evidence="3">
    <location>
        <begin position="47"/>
        <end position="160"/>
    </location>
</feature>
<dbReference type="Pfam" id="PF00011">
    <property type="entry name" value="HSP20"/>
    <property type="match status" value="1"/>
</dbReference>
<keyword evidence="5" id="KW-1185">Reference proteome</keyword>
<dbReference type="Gene3D" id="2.60.40.790">
    <property type="match status" value="1"/>
</dbReference>
<accession>A0A8J7J9B3</accession>
<organism evidence="4 5">
    <name type="scientific">Geomesophilobacter sediminis</name>
    <dbReference type="NCBI Taxonomy" id="2798584"/>
    <lineage>
        <taxon>Bacteria</taxon>
        <taxon>Pseudomonadati</taxon>
        <taxon>Thermodesulfobacteriota</taxon>
        <taxon>Desulfuromonadia</taxon>
        <taxon>Geobacterales</taxon>
        <taxon>Geobacteraceae</taxon>
        <taxon>Geomesophilobacter</taxon>
    </lineage>
</organism>
<evidence type="ECO:0000313" key="5">
    <source>
        <dbReference type="Proteomes" id="UP000636888"/>
    </source>
</evidence>
<evidence type="ECO:0000259" key="3">
    <source>
        <dbReference type="PROSITE" id="PS01031"/>
    </source>
</evidence>
<sequence>MSNLLPEKWGEALERVHDKVGHFLNKLSPRKKEEHTPERITADALPAFMQFGGPSLDMNETTDELIIRAEMPGLKKEDFSVELVGRRLTIKGEKNVVRERKGGDGCLISECRYGSFARTVRLPYEIDEKTIAADLKHGVLTIRLPKPEKGRHARYRVPIS</sequence>
<evidence type="ECO:0000256" key="1">
    <source>
        <dbReference type="PROSITE-ProRule" id="PRU00285"/>
    </source>
</evidence>
<dbReference type="PROSITE" id="PS01031">
    <property type="entry name" value="SHSP"/>
    <property type="match status" value="1"/>
</dbReference>